<feature type="domain" description="Glycosyltransferase subfamily 4-like N-terminal" evidence="2">
    <location>
        <begin position="13"/>
        <end position="169"/>
    </location>
</feature>
<dbReference type="PANTHER" id="PTHR12526:SF641">
    <property type="entry name" value="LIPOPOLYSACCHARIDE CORE BIOSYNTHESIS PROTEIN RFAG"/>
    <property type="match status" value="1"/>
</dbReference>
<dbReference type="EC" id="2.4.-.-" evidence="3"/>
<feature type="domain" description="Glycosyl transferase family 1" evidence="1">
    <location>
        <begin position="184"/>
        <end position="349"/>
    </location>
</feature>
<evidence type="ECO:0000313" key="3">
    <source>
        <dbReference type="EMBL" id="MDO7857311.1"/>
    </source>
</evidence>
<dbReference type="GO" id="GO:0016757">
    <property type="term" value="F:glycosyltransferase activity"/>
    <property type="evidence" value="ECO:0007669"/>
    <property type="project" value="UniProtKB-KW"/>
</dbReference>
<dbReference type="Pfam" id="PF13439">
    <property type="entry name" value="Glyco_transf_4"/>
    <property type="match status" value="1"/>
</dbReference>
<name>A0ABT9ARW3_9GAMM</name>
<dbReference type="EMBL" id="JAUQTG010000007">
    <property type="protein sequence ID" value="MDO7857311.1"/>
    <property type="molecule type" value="Genomic_DNA"/>
</dbReference>
<keyword evidence="3" id="KW-0808">Transferase</keyword>
<gene>
    <name evidence="3" type="ORF">Q5E86_13340</name>
</gene>
<proteinExistence type="predicted"/>
<dbReference type="PANTHER" id="PTHR12526">
    <property type="entry name" value="GLYCOSYLTRANSFERASE"/>
    <property type="match status" value="1"/>
</dbReference>
<dbReference type="InterPro" id="IPR001296">
    <property type="entry name" value="Glyco_trans_1"/>
</dbReference>
<dbReference type="Gene3D" id="3.40.50.2000">
    <property type="entry name" value="Glycogen Phosphorylase B"/>
    <property type="match status" value="2"/>
</dbReference>
<dbReference type="Pfam" id="PF00534">
    <property type="entry name" value="Glycos_transf_1"/>
    <property type="match status" value="1"/>
</dbReference>
<protein>
    <submittedName>
        <fullName evidence="3">Glycosyltransferase family 4 protein</fullName>
        <ecNumber evidence="3">2.4.-.-</ecNumber>
    </submittedName>
</protein>
<accession>A0ABT9ARW3</accession>
<keyword evidence="4" id="KW-1185">Reference proteome</keyword>
<dbReference type="SUPFAM" id="SSF53756">
    <property type="entry name" value="UDP-Glycosyltransferase/glycogen phosphorylase"/>
    <property type="match status" value="1"/>
</dbReference>
<sequence>MNVAFCLYKYFPYGGLQRDFLRIATECQSRGHHVRVYTQSWDGDQPDGFEIIIVPVTSNTNHGRNTQYCHWVLDHLQHHPVDRIVGFNKMPGLDIYYAADVCYAQKVAEEKGFFYKLTPRYKHYAAFEKAVFAVGKPTQLLMLTPHQISHFKTHYGTENQRFHMLPPGIAKSIKYDQQIPNAKQVYRQKNQIPESAFLLLQVGSDFRRKGVDRTLKAVAALPEDIKKNTLLMVVGQDKPAKYQRLAETLGIGQQVSFFSGRNDIAELMAAADILMHPAYQEAAGIVLLEAITAGLPIIVTEVCGYASFIEQAQCGMVIKEPFEQSALNLALENSLKNSVQLVQWARNAQYFADTEDLYSLPEKAADIILGCSNDWIENAFQWIMEK</sequence>
<dbReference type="InterPro" id="IPR028098">
    <property type="entry name" value="Glyco_trans_4-like_N"/>
</dbReference>
<evidence type="ECO:0000259" key="1">
    <source>
        <dbReference type="Pfam" id="PF00534"/>
    </source>
</evidence>
<reference evidence="3" key="2">
    <citation type="journal article" date="2024" name="Int. J. Antimicrob. Agents">
        <title>Identification of a novel Providencia species showing multi-drug-resistant in three patients with hospital-acquired infection.</title>
        <authorList>
            <person name="Yang W."/>
            <person name="Chen J."/>
            <person name="Yang F."/>
            <person name="Ji P."/>
            <person name="Shen S."/>
            <person name="Yin D."/>
            <person name="Hu F."/>
        </authorList>
    </citation>
    <scope>NUCLEOTIDE SEQUENCE</scope>
    <source>
        <strain evidence="3">CRE-138-0111</strain>
    </source>
</reference>
<dbReference type="Proteomes" id="UP001176478">
    <property type="component" value="Unassembled WGS sequence"/>
</dbReference>
<evidence type="ECO:0000313" key="4">
    <source>
        <dbReference type="Proteomes" id="UP001176478"/>
    </source>
</evidence>
<evidence type="ECO:0000259" key="2">
    <source>
        <dbReference type="Pfam" id="PF13439"/>
    </source>
</evidence>
<organism evidence="3 4">
    <name type="scientific">Providencia huashanensis</name>
    <dbReference type="NCBI Taxonomy" id="3037798"/>
    <lineage>
        <taxon>Bacteria</taxon>
        <taxon>Pseudomonadati</taxon>
        <taxon>Pseudomonadota</taxon>
        <taxon>Gammaproteobacteria</taxon>
        <taxon>Enterobacterales</taxon>
        <taxon>Morganellaceae</taxon>
        <taxon>Providencia</taxon>
    </lineage>
</organism>
<reference evidence="3" key="1">
    <citation type="submission" date="2023-07" db="EMBL/GenBank/DDBJ databases">
        <authorList>
            <person name="Yang W."/>
            <person name="Chen J."/>
            <person name="Ji P."/>
            <person name="Hu F."/>
        </authorList>
    </citation>
    <scope>NUCLEOTIDE SEQUENCE</scope>
    <source>
        <strain evidence="3">CRE-138-0111</strain>
    </source>
</reference>
<comment type="caution">
    <text evidence="3">The sequence shown here is derived from an EMBL/GenBank/DDBJ whole genome shotgun (WGS) entry which is preliminary data.</text>
</comment>
<keyword evidence="3" id="KW-0328">Glycosyltransferase</keyword>
<dbReference type="CDD" id="cd03801">
    <property type="entry name" value="GT4_PimA-like"/>
    <property type="match status" value="1"/>
</dbReference>